<accession>A0A6I1EPR6</accession>
<keyword evidence="1" id="KW-0732">Signal</keyword>
<evidence type="ECO:0000256" key="1">
    <source>
        <dbReference type="SAM" id="SignalP"/>
    </source>
</evidence>
<gene>
    <name evidence="2" type="ORF">GBM95_02125</name>
</gene>
<evidence type="ECO:0008006" key="4">
    <source>
        <dbReference type="Google" id="ProtNLM"/>
    </source>
</evidence>
<organism evidence="2 3">
    <name type="scientific">Sutterella seckii</name>
    <dbReference type="NCBI Taxonomy" id="1944635"/>
    <lineage>
        <taxon>Bacteria</taxon>
        <taxon>Pseudomonadati</taxon>
        <taxon>Pseudomonadota</taxon>
        <taxon>Betaproteobacteria</taxon>
        <taxon>Burkholderiales</taxon>
        <taxon>Sutterellaceae</taxon>
        <taxon>Sutterella</taxon>
    </lineage>
</organism>
<dbReference type="OrthoDB" id="9156020at2"/>
<proteinExistence type="predicted"/>
<dbReference type="Proteomes" id="UP000430564">
    <property type="component" value="Unassembled WGS sequence"/>
</dbReference>
<feature type="chain" id="PRO_5026047208" description="DUF4136 domain-containing protein" evidence="1">
    <location>
        <begin position="23"/>
        <end position="178"/>
    </location>
</feature>
<feature type="signal peptide" evidence="1">
    <location>
        <begin position="1"/>
        <end position="22"/>
    </location>
</feature>
<dbReference type="AlphaFoldDB" id="A0A6I1EPR6"/>
<reference evidence="2 3" key="1">
    <citation type="submission" date="2019-10" db="EMBL/GenBank/DDBJ databases">
        <title>Genome diversity of Sutterella seckii.</title>
        <authorList>
            <person name="Chaplin A.V."/>
            <person name="Sokolova S.R."/>
            <person name="Mosin K.A."/>
            <person name="Ivanova E.L."/>
            <person name="Kochetkova T.O."/>
            <person name="Goltsov A.Y."/>
            <person name="Trofimov D.Y."/>
            <person name="Efimov B.A."/>
        </authorList>
    </citation>
    <scope>NUCLEOTIDE SEQUENCE [LARGE SCALE GENOMIC DNA]</scope>
    <source>
        <strain evidence="2 3">ASD393</strain>
    </source>
</reference>
<protein>
    <recommendedName>
        <fullName evidence="4">DUF4136 domain-containing protein</fullName>
    </recommendedName>
</protein>
<dbReference type="EMBL" id="WEHX01000005">
    <property type="protein sequence ID" value="KAB7662702.1"/>
    <property type="molecule type" value="Genomic_DNA"/>
</dbReference>
<sequence>MKRIAVSSICALAFLMMLSGCASDFQRESVLDARAEDPQGLISGIPAQGEKVCLAAGSFHSTELDISVHRALRDRGYIVTFLKGYEEPNPRRCRFFVAISGSEMSTPGDLPASITLDYRDLFTGETQRSVWRRDPGTTAAGWRHASQKASPNALLAGAWGDLDLITRNLVDQLFPELH</sequence>
<name>A0A6I1EPR6_9BURK</name>
<evidence type="ECO:0000313" key="3">
    <source>
        <dbReference type="Proteomes" id="UP000430564"/>
    </source>
</evidence>
<evidence type="ECO:0000313" key="2">
    <source>
        <dbReference type="EMBL" id="KAB7662702.1"/>
    </source>
</evidence>
<dbReference type="PROSITE" id="PS51257">
    <property type="entry name" value="PROKAR_LIPOPROTEIN"/>
    <property type="match status" value="1"/>
</dbReference>
<comment type="caution">
    <text evidence="2">The sequence shown here is derived from an EMBL/GenBank/DDBJ whole genome shotgun (WGS) entry which is preliminary data.</text>
</comment>